<dbReference type="eggNOG" id="KOG1947">
    <property type="taxonomic scope" value="Eukaryota"/>
</dbReference>
<dbReference type="PANTHER" id="PTHR38926:SF2">
    <property type="entry name" value="F-BOX_LRR-REPEAT PROTEIN 21-RELATED"/>
    <property type="match status" value="1"/>
</dbReference>
<gene>
    <name evidence="1" type="ORF">CARUB_v10003156mg</name>
</gene>
<dbReference type="InterPro" id="IPR032675">
    <property type="entry name" value="LRR_dom_sf"/>
</dbReference>
<organism evidence="1 2">
    <name type="scientific">Capsella rubella</name>
    <dbReference type="NCBI Taxonomy" id="81985"/>
    <lineage>
        <taxon>Eukaryota</taxon>
        <taxon>Viridiplantae</taxon>
        <taxon>Streptophyta</taxon>
        <taxon>Embryophyta</taxon>
        <taxon>Tracheophyta</taxon>
        <taxon>Spermatophyta</taxon>
        <taxon>Magnoliopsida</taxon>
        <taxon>eudicotyledons</taxon>
        <taxon>Gunneridae</taxon>
        <taxon>Pentapetalae</taxon>
        <taxon>rosids</taxon>
        <taxon>malvids</taxon>
        <taxon>Brassicales</taxon>
        <taxon>Brassicaceae</taxon>
        <taxon>Camelineae</taxon>
        <taxon>Capsella</taxon>
    </lineage>
</organism>
<name>R0FKQ5_9BRAS</name>
<dbReference type="SUPFAM" id="SSF52047">
    <property type="entry name" value="RNI-like"/>
    <property type="match status" value="1"/>
</dbReference>
<sequence>MLDSDHHILDIAKTMHELRHLQLFGNRLIDNALNAILDGCPHLEHLDLRQCFNINLVGYLDKCCYERIKDLRRDLEKHCSVRIKDLRRPNDSTADYPFDTNMADWFF</sequence>
<dbReference type="STRING" id="81985.R0FKQ5"/>
<keyword evidence="2" id="KW-1185">Reference proteome</keyword>
<dbReference type="Proteomes" id="UP000029121">
    <property type="component" value="Unassembled WGS sequence"/>
</dbReference>
<accession>R0FKQ5</accession>
<evidence type="ECO:0000313" key="1">
    <source>
        <dbReference type="EMBL" id="EOA22501.1"/>
    </source>
</evidence>
<dbReference type="AlphaFoldDB" id="R0FKQ5"/>
<dbReference type="Gene3D" id="3.80.10.10">
    <property type="entry name" value="Ribonuclease Inhibitor"/>
    <property type="match status" value="1"/>
</dbReference>
<dbReference type="EMBL" id="KB870810">
    <property type="protein sequence ID" value="EOA22501.1"/>
    <property type="molecule type" value="Genomic_DNA"/>
</dbReference>
<reference evidence="2" key="1">
    <citation type="journal article" date="2013" name="Nat. Genet.">
        <title>The Capsella rubella genome and the genomic consequences of rapid mating system evolution.</title>
        <authorList>
            <person name="Slotte T."/>
            <person name="Hazzouri K.M."/>
            <person name="Agren J.A."/>
            <person name="Koenig D."/>
            <person name="Maumus F."/>
            <person name="Guo Y.L."/>
            <person name="Steige K."/>
            <person name="Platts A.E."/>
            <person name="Escobar J.S."/>
            <person name="Newman L.K."/>
            <person name="Wang W."/>
            <person name="Mandakova T."/>
            <person name="Vello E."/>
            <person name="Smith L.M."/>
            <person name="Henz S.R."/>
            <person name="Steffen J."/>
            <person name="Takuno S."/>
            <person name="Brandvain Y."/>
            <person name="Coop G."/>
            <person name="Andolfatto P."/>
            <person name="Hu T.T."/>
            <person name="Blanchette M."/>
            <person name="Clark R.M."/>
            <person name="Quesneville H."/>
            <person name="Nordborg M."/>
            <person name="Gaut B.S."/>
            <person name="Lysak M.A."/>
            <person name="Jenkins J."/>
            <person name="Grimwood J."/>
            <person name="Chapman J."/>
            <person name="Prochnik S."/>
            <person name="Shu S."/>
            <person name="Rokhsar D."/>
            <person name="Schmutz J."/>
            <person name="Weigel D."/>
            <person name="Wright S.I."/>
        </authorList>
    </citation>
    <scope>NUCLEOTIDE SEQUENCE [LARGE SCALE GENOMIC DNA]</scope>
    <source>
        <strain evidence="2">cv. Monte Gargano</strain>
    </source>
</reference>
<dbReference type="PANTHER" id="PTHR38926">
    <property type="entry name" value="F-BOX DOMAIN CONTAINING PROTEIN, EXPRESSED"/>
    <property type="match status" value="1"/>
</dbReference>
<protein>
    <submittedName>
        <fullName evidence="1">Uncharacterized protein</fullName>
    </submittedName>
</protein>
<evidence type="ECO:0000313" key="2">
    <source>
        <dbReference type="Proteomes" id="UP000029121"/>
    </source>
</evidence>
<proteinExistence type="predicted"/>